<dbReference type="EMBL" id="LR824543">
    <property type="protein sequence ID" value="CAH1636024.1"/>
    <property type="molecule type" value="Genomic_DNA"/>
</dbReference>
<dbReference type="PANTHER" id="PTHR31996:SF2">
    <property type="entry name" value="COILED-COIL DOMAIN-CONTAINING PROTEIN 115"/>
    <property type="match status" value="1"/>
</dbReference>
<proteinExistence type="predicted"/>
<evidence type="ECO:0000313" key="3">
    <source>
        <dbReference type="Proteomes" id="UP001153321"/>
    </source>
</evidence>
<sequence>MLNILYPMYLAIFRISDIFDSGSQQPKLDSVDPTEAVANELLDKIILKQLHLMEEKMRCELNIETSIKNGSIHLAKSRYIMGQSSVSTARLPTESSPDFSASTICETTEEDGVKLMKVIENDAKNTVNPLRWFGVLVPQNMHKAQSIFQNTINFVVECVNVQLQLHSNLKLINMLKQYIGSKKLT</sequence>
<evidence type="ECO:0000313" key="2">
    <source>
        <dbReference type="EMBL" id="CAH1636024.1"/>
    </source>
</evidence>
<evidence type="ECO:0000256" key="1">
    <source>
        <dbReference type="ARBA" id="ARBA00093634"/>
    </source>
</evidence>
<dbReference type="PANTHER" id="PTHR31996">
    <property type="entry name" value="COILED-COIL DOMAIN-CONTAINING PROTEIN 115"/>
    <property type="match status" value="1"/>
</dbReference>
<keyword evidence="3" id="KW-1185">Reference proteome</keyword>
<protein>
    <recommendedName>
        <fullName evidence="1">Vacuolar ATPase assembly protein VMA22</fullName>
    </recommendedName>
</protein>
<name>A0A9P0HWV1_SPOLI</name>
<dbReference type="Proteomes" id="UP001153321">
    <property type="component" value="Chromosome 12"/>
</dbReference>
<accession>A0A9P0HWV1</accession>
<organism evidence="2 3">
    <name type="scientific">Spodoptera littoralis</name>
    <name type="common">Egyptian cotton leafworm</name>
    <dbReference type="NCBI Taxonomy" id="7109"/>
    <lineage>
        <taxon>Eukaryota</taxon>
        <taxon>Metazoa</taxon>
        <taxon>Ecdysozoa</taxon>
        <taxon>Arthropoda</taxon>
        <taxon>Hexapoda</taxon>
        <taxon>Insecta</taxon>
        <taxon>Pterygota</taxon>
        <taxon>Neoptera</taxon>
        <taxon>Endopterygota</taxon>
        <taxon>Lepidoptera</taxon>
        <taxon>Glossata</taxon>
        <taxon>Ditrysia</taxon>
        <taxon>Noctuoidea</taxon>
        <taxon>Noctuidae</taxon>
        <taxon>Amphipyrinae</taxon>
        <taxon>Spodoptera</taxon>
    </lineage>
</organism>
<dbReference type="GO" id="GO:0051082">
    <property type="term" value="F:unfolded protein binding"/>
    <property type="evidence" value="ECO:0007669"/>
    <property type="project" value="TreeGrafter"/>
</dbReference>
<gene>
    <name evidence="2" type="ORF">SPLIT_LOCUS1386</name>
</gene>
<dbReference type="AlphaFoldDB" id="A0A9P0HWV1"/>
<reference evidence="2" key="1">
    <citation type="submission" date="2022-02" db="EMBL/GenBank/DDBJ databases">
        <authorList>
            <person name="King R."/>
        </authorList>
    </citation>
    <scope>NUCLEOTIDE SEQUENCE</scope>
</reference>
<dbReference type="GO" id="GO:0070072">
    <property type="term" value="P:vacuolar proton-transporting V-type ATPase complex assembly"/>
    <property type="evidence" value="ECO:0007669"/>
    <property type="project" value="InterPro"/>
</dbReference>
<dbReference type="InterPro" id="IPR040357">
    <property type="entry name" value="Vma22/CCDC115"/>
</dbReference>